<dbReference type="CDD" id="cd00022">
    <property type="entry name" value="BIR"/>
    <property type="match status" value="1"/>
</dbReference>
<organism evidence="3 4">
    <name type="scientific">Candidula unifasciata</name>
    <dbReference type="NCBI Taxonomy" id="100452"/>
    <lineage>
        <taxon>Eukaryota</taxon>
        <taxon>Metazoa</taxon>
        <taxon>Spiralia</taxon>
        <taxon>Lophotrochozoa</taxon>
        <taxon>Mollusca</taxon>
        <taxon>Gastropoda</taxon>
        <taxon>Heterobranchia</taxon>
        <taxon>Euthyneura</taxon>
        <taxon>Panpulmonata</taxon>
        <taxon>Eupulmonata</taxon>
        <taxon>Stylommatophora</taxon>
        <taxon>Helicina</taxon>
        <taxon>Helicoidea</taxon>
        <taxon>Geomitridae</taxon>
        <taxon>Candidula</taxon>
    </lineage>
</organism>
<dbReference type="Gene3D" id="1.10.1170.10">
    <property type="entry name" value="Inhibitor Of Apoptosis Protein (2mihbC-IAP-1), Chain A"/>
    <property type="match status" value="1"/>
</dbReference>
<keyword evidence="4" id="KW-1185">Reference proteome</keyword>
<dbReference type="SMART" id="SM00238">
    <property type="entry name" value="BIR"/>
    <property type="match status" value="1"/>
</dbReference>
<gene>
    <name evidence="3" type="ORF">CUNI_LOCUS7954</name>
</gene>
<name>A0A8S3Z6I4_9EUPU</name>
<dbReference type="Proteomes" id="UP000678393">
    <property type="component" value="Unassembled WGS sequence"/>
</dbReference>
<evidence type="ECO:0000313" key="4">
    <source>
        <dbReference type="Proteomes" id="UP000678393"/>
    </source>
</evidence>
<dbReference type="EMBL" id="CAJHNH020001280">
    <property type="protein sequence ID" value="CAG5122396.1"/>
    <property type="molecule type" value="Genomic_DNA"/>
</dbReference>
<dbReference type="OrthoDB" id="2196114at2759"/>
<dbReference type="PANTHER" id="PTHR46771:SF5">
    <property type="entry name" value="DETERIN"/>
    <property type="match status" value="1"/>
</dbReference>
<dbReference type="SUPFAM" id="SSF57924">
    <property type="entry name" value="Inhibitor of apoptosis (IAP) repeat"/>
    <property type="match status" value="1"/>
</dbReference>
<dbReference type="PANTHER" id="PTHR46771">
    <property type="entry name" value="DETERIN"/>
    <property type="match status" value="1"/>
</dbReference>
<evidence type="ECO:0008006" key="5">
    <source>
        <dbReference type="Google" id="ProtNLM"/>
    </source>
</evidence>
<dbReference type="GO" id="GO:0046872">
    <property type="term" value="F:metal ion binding"/>
    <property type="evidence" value="ECO:0007669"/>
    <property type="project" value="UniProtKB-KW"/>
</dbReference>
<reference evidence="3" key="1">
    <citation type="submission" date="2021-04" db="EMBL/GenBank/DDBJ databases">
        <authorList>
            <consortium name="Molecular Ecology Group"/>
        </authorList>
    </citation>
    <scope>NUCLEOTIDE SEQUENCE</scope>
</reference>
<dbReference type="AlphaFoldDB" id="A0A8S3Z6I4"/>
<sequence>MDDKQPSLLFKEKESLLLIESERLKTFGEWPNELSWACTPQKLAHAGFYFSPGPESLDNVCCLFCQKELDGWEPDDDPLKEHKKHSATCPFLSLKKPVEKLTLVEFVRLNMKIASLKTIKILDKTRKEFEEQSNTTREEIIEHINQK</sequence>
<comment type="caution">
    <text evidence="3">The sequence shown here is derived from an EMBL/GenBank/DDBJ whole genome shotgun (WGS) entry which is preliminary data.</text>
</comment>
<dbReference type="InterPro" id="IPR051190">
    <property type="entry name" value="Baculoviral_IAP"/>
</dbReference>
<keyword evidence="1" id="KW-0479">Metal-binding</keyword>
<dbReference type="PROSITE" id="PS50143">
    <property type="entry name" value="BIR_REPEAT_2"/>
    <property type="match status" value="1"/>
</dbReference>
<keyword evidence="2" id="KW-0862">Zinc</keyword>
<evidence type="ECO:0000256" key="2">
    <source>
        <dbReference type="ARBA" id="ARBA00022833"/>
    </source>
</evidence>
<evidence type="ECO:0000256" key="1">
    <source>
        <dbReference type="ARBA" id="ARBA00022723"/>
    </source>
</evidence>
<dbReference type="InterPro" id="IPR001370">
    <property type="entry name" value="BIR_rpt"/>
</dbReference>
<dbReference type="Pfam" id="PF00653">
    <property type="entry name" value="BIR"/>
    <property type="match status" value="1"/>
</dbReference>
<accession>A0A8S3Z6I4</accession>
<evidence type="ECO:0000313" key="3">
    <source>
        <dbReference type="EMBL" id="CAG5122396.1"/>
    </source>
</evidence>
<proteinExistence type="predicted"/>
<protein>
    <recommendedName>
        <fullName evidence="5">Baculoviral IAP repeat-containing protein 5</fullName>
    </recommendedName>
</protein>